<dbReference type="EMBL" id="DXAW01000079">
    <property type="protein sequence ID" value="HIZ85646.1"/>
    <property type="molecule type" value="Genomic_DNA"/>
</dbReference>
<keyword evidence="1" id="KW-0732">Signal</keyword>
<feature type="chain" id="PRO_5039154220" evidence="1">
    <location>
        <begin position="23"/>
        <end position="417"/>
    </location>
</feature>
<gene>
    <name evidence="2" type="ORF">IAC04_04060</name>
</gene>
<accession>A0A9D2GP75</accession>
<comment type="caution">
    <text evidence="2">The sequence shown here is derived from an EMBL/GenBank/DDBJ whole genome shotgun (WGS) entry which is preliminary data.</text>
</comment>
<evidence type="ECO:0000313" key="3">
    <source>
        <dbReference type="Proteomes" id="UP000824115"/>
    </source>
</evidence>
<evidence type="ECO:0000256" key="1">
    <source>
        <dbReference type="SAM" id="SignalP"/>
    </source>
</evidence>
<reference evidence="2" key="2">
    <citation type="submission" date="2021-04" db="EMBL/GenBank/DDBJ databases">
        <authorList>
            <person name="Gilroy R."/>
        </authorList>
    </citation>
    <scope>NUCLEOTIDE SEQUENCE</scope>
    <source>
        <strain evidence="2">Gambia16-554</strain>
    </source>
</reference>
<name>A0A9D2GP75_9BACT</name>
<evidence type="ECO:0000313" key="2">
    <source>
        <dbReference type="EMBL" id="HIZ85646.1"/>
    </source>
</evidence>
<feature type="signal peptide" evidence="1">
    <location>
        <begin position="1"/>
        <end position="22"/>
    </location>
</feature>
<sequence>MKKFSSLLSVLLLCSLVTAASAQGTDSLRYRRSSLYTILISHPNLEMDDEIVEAFMALETPDKYNNHDLSVKVVTTPSKNRNMTKTQVNNFLNRNHVAKRLVSKWFSRNKETGAFDPQLVLDRGMYDATAADVSMAAYGVRGVSGLADRGYELIGNTFVVANDIQYIDHKANADAAAKALIFIGVLADIITGNSDDDGGGAFTQLATLGAAISSMIAGFQVNITSHLYQLDWSDSLADKFYGEYYYSVSELGPEAEQKKAAYEKDRETFKLKYVGSYKAKSNKPVLRGLYNDVDVFRKVLARALDKNIVMLQKKYDQFKVKVPLNSVEPLTAQIGMKEGVRPQSKYEVLVPVFDEATGKFRYNRRGVIRPVPGKIWDNRYMAAEEQAVGSTLQATEFQVVSGSKASFTEGMLIREIK</sequence>
<dbReference type="AlphaFoldDB" id="A0A9D2GP75"/>
<reference evidence="2" key="1">
    <citation type="journal article" date="2021" name="PeerJ">
        <title>Extensive microbial diversity within the chicken gut microbiome revealed by metagenomics and culture.</title>
        <authorList>
            <person name="Gilroy R."/>
            <person name="Ravi A."/>
            <person name="Getino M."/>
            <person name="Pursley I."/>
            <person name="Horton D.L."/>
            <person name="Alikhan N.F."/>
            <person name="Baker D."/>
            <person name="Gharbi K."/>
            <person name="Hall N."/>
            <person name="Watson M."/>
            <person name="Adriaenssens E.M."/>
            <person name="Foster-Nyarko E."/>
            <person name="Jarju S."/>
            <person name="Secka A."/>
            <person name="Antonio M."/>
            <person name="Oren A."/>
            <person name="Chaudhuri R.R."/>
            <person name="La Ragione R."/>
            <person name="Hildebrand F."/>
            <person name="Pallen M.J."/>
        </authorList>
    </citation>
    <scope>NUCLEOTIDE SEQUENCE</scope>
    <source>
        <strain evidence="2">Gambia16-554</strain>
    </source>
</reference>
<organism evidence="2 3">
    <name type="scientific">Candidatus Coprenecus stercoravium</name>
    <dbReference type="NCBI Taxonomy" id="2840735"/>
    <lineage>
        <taxon>Bacteria</taxon>
        <taxon>Pseudomonadati</taxon>
        <taxon>Bacteroidota</taxon>
        <taxon>Bacteroidia</taxon>
        <taxon>Bacteroidales</taxon>
        <taxon>Rikenellaceae</taxon>
        <taxon>Rikenellaceae incertae sedis</taxon>
        <taxon>Candidatus Coprenecus</taxon>
    </lineage>
</organism>
<protein>
    <submittedName>
        <fullName evidence="2">Uncharacterized protein</fullName>
    </submittedName>
</protein>
<proteinExistence type="predicted"/>
<dbReference type="Proteomes" id="UP000824115">
    <property type="component" value="Unassembled WGS sequence"/>
</dbReference>